<dbReference type="EC" id="2.7.13.3" evidence="3"/>
<dbReference type="FunFam" id="1.10.287.130:FF:000001">
    <property type="entry name" value="Two-component sensor histidine kinase"/>
    <property type="match status" value="1"/>
</dbReference>
<evidence type="ECO:0000256" key="4">
    <source>
        <dbReference type="ARBA" id="ARBA00022475"/>
    </source>
</evidence>
<dbReference type="Gene3D" id="3.30.565.10">
    <property type="entry name" value="Histidine kinase-like ATPase, C-terminal domain"/>
    <property type="match status" value="1"/>
</dbReference>
<dbReference type="PANTHER" id="PTHR45528">
    <property type="entry name" value="SENSOR HISTIDINE KINASE CPXA"/>
    <property type="match status" value="1"/>
</dbReference>
<dbReference type="InterPro" id="IPR036097">
    <property type="entry name" value="HisK_dim/P_sf"/>
</dbReference>
<keyword evidence="4" id="KW-1003">Cell membrane</keyword>
<gene>
    <name evidence="17" type="ORF">C7R93_12320</name>
</gene>
<keyword evidence="11 14" id="KW-1133">Transmembrane helix</keyword>
<dbReference type="PROSITE" id="PS50109">
    <property type="entry name" value="HIS_KIN"/>
    <property type="match status" value="1"/>
</dbReference>
<evidence type="ECO:0000256" key="13">
    <source>
        <dbReference type="ARBA" id="ARBA00023136"/>
    </source>
</evidence>
<evidence type="ECO:0000256" key="14">
    <source>
        <dbReference type="SAM" id="Phobius"/>
    </source>
</evidence>
<dbReference type="PROSITE" id="PS50885">
    <property type="entry name" value="HAMP"/>
    <property type="match status" value="1"/>
</dbReference>
<evidence type="ECO:0000313" key="17">
    <source>
        <dbReference type="EMBL" id="PSJ95515.1"/>
    </source>
</evidence>
<dbReference type="InterPro" id="IPR003660">
    <property type="entry name" value="HAMP_dom"/>
</dbReference>
<dbReference type="SUPFAM" id="SSF47384">
    <property type="entry name" value="Homodimeric domain of signal transducing histidine kinase"/>
    <property type="match status" value="1"/>
</dbReference>
<dbReference type="Proteomes" id="UP000240419">
    <property type="component" value="Unassembled WGS sequence"/>
</dbReference>
<evidence type="ECO:0000256" key="5">
    <source>
        <dbReference type="ARBA" id="ARBA00022553"/>
    </source>
</evidence>
<dbReference type="Pfam" id="PF00512">
    <property type="entry name" value="HisKA"/>
    <property type="match status" value="1"/>
</dbReference>
<dbReference type="SMART" id="SM00304">
    <property type="entry name" value="HAMP"/>
    <property type="match status" value="1"/>
</dbReference>
<evidence type="ECO:0000256" key="6">
    <source>
        <dbReference type="ARBA" id="ARBA00022679"/>
    </source>
</evidence>
<keyword evidence="12" id="KW-0902">Two-component regulatory system</keyword>
<dbReference type="SMART" id="SM00387">
    <property type="entry name" value="HATPase_c"/>
    <property type="match status" value="1"/>
</dbReference>
<dbReference type="OrthoDB" id="335833at2"/>
<protein>
    <recommendedName>
        <fullName evidence="3">histidine kinase</fullName>
        <ecNumber evidence="3">2.7.13.3</ecNumber>
    </recommendedName>
</protein>
<comment type="catalytic activity">
    <reaction evidence="1">
        <text>ATP + protein L-histidine = ADP + protein N-phospho-L-histidine.</text>
        <dbReference type="EC" id="2.7.13.3"/>
    </reaction>
</comment>
<sequence>MSIRIRLLLSYIVMSIFPLVIFFLAIMLVSLVYFGDFRITEEVFELKGGYNHDQIGQRDSLDEDDVFTELKVLSQFAPHKLQDPEFITATDQSLNSINAGLIIRNQHQVTYVSPFLKDPAIIAALPAVGSSVKQDPEIRLDSRFFYYKQLNYYSETNEIISIYLLKDLSTMEHATRKFYPFIFTALLFALVLTNGGLTYFVSRSIIRPIDNLKCAAEKIKSGNLDSSVAVISKDEIGELGSAFEEMREQLKYSRDRQILYEENRKELISNISHDLKTPIMAIKGYVQGIQDGVARTPEKLNRYLQVIYKKVFDMDRLVDDLFLFSKLDLKQEPFTYEPVEIHDYLSDCIEELQLEVEERGIVIERIGEGQAPLYVLADRNKLKRVITNIIWNSVKYMDKEDGYIGVRTYLVGDMVTIDIGDNGPGIEADALPYIFERFYRVEQSRNTKTGGSGLGLSIAQQIIHEHGGKIWATSERNNGTIISFTLKKVVSKEGDGIAKDFDR</sequence>
<dbReference type="GO" id="GO:0005524">
    <property type="term" value="F:ATP binding"/>
    <property type="evidence" value="ECO:0007669"/>
    <property type="project" value="UniProtKB-KW"/>
</dbReference>
<evidence type="ECO:0000259" key="15">
    <source>
        <dbReference type="PROSITE" id="PS50109"/>
    </source>
</evidence>
<feature type="domain" description="Histidine kinase" evidence="15">
    <location>
        <begin position="270"/>
        <end position="490"/>
    </location>
</feature>
<reference evidence="17 18" key="1">
    <citation type="submission" date="2018-03" db="EMBL/GenBank/DDBJ databases">
        <title>Brevisbacillus phylogenomics.</title>
        <authorList>
            <person name="Dunlap C."/>
        </authorList>
    </citation>
    <scope>NUCLEOTIDE SEQUENCE [LARGE SCALE GENOMIC DNA]</scope>
    <source>
        <strain evidence="17 18">NRRL NRS-1210</strain>
    </source>
</reference>
<evidence type="ECO:0000256" key="9">
    <source>
        <dbReference type="ARBA" id="ARBA00022777"/>
    </source>
</evidence>
<keyword evidence="8" id="KW-0547">Nucleotide-binding</keyword>
<evidence type="ECO:0000256" key="12">
    <source>
        <dbReference type="ARBA" id="ARBA00023012"/>
    </source>
</evidence>
<dbReference type="FunFam" id="3.30.565.10:FF:000006">
    <property type="entry name" value="Sensor histidine kinase WalK"/>
    <property type="match status" value="1"/>
</dbReference>
<dbReference type="AlphaFoldDB" id="A0A2P7V8H8"/>
<evidence type="ECO:0000256" key="2">
    <source>
        <dbReference type="ARBA" id="ARBA00004651"/>
    </source>
</evidence>
<dbReference type="InterPro" id="IPR003594">
    <property type="entry name" value="HATPase_dom"/>
</dbReference>
<evidence type="ECO:0000256" key="11">
    <source>
        <dbReference type="ARBA" id="ARBA00022989"/>
    </source>
</evidence>
<dbReference type="PRINTS" id="PR00344">
    <property type="entry name" value="BCTRLSENSOR"/>
</dbReference>
<comment type="caution">
    <text evidence="17">The sequence shown here is derived from an EMBL/GenBank/DDBJ whole genome shotgun (WGS) entry which is preliminary data.</text>
</comment>
<evidence type="ECO:0000313" key="18">
    <source>
        <dbReference type="Proteomes" id="UP000240419"/>
    </source>
</evidence>
<dbReference type="SUPFAM" id="SSF158472">
    <property type="entry name" value="HAMP domain-like"/>
    <property type="match status" value="1"/>
</dbReference>
<dbReference type="InterPro" id="IPR004358">
    <property type="entry name" value="Sig_transdc_His_kin-like_C"/>
</dbReference>
<dbReference type="InterPro" id="IPR005467">
    <property type="entry name" value="His_kinase_dom"/>
</dbReference>
<evidence type="ECO:0000256" key="8">
    <source>
        <dbReference type="ARBA" id="ARBA00022741"/>
    </source>
</evidence>
<dbReference type="CDD" id="cd00075">
    <property type="entry name" value="HATPase"/>
    <property type="match status" value="1"/>
</dbReference>
<feature type="domain" description="HAMP" evidence="16">
    <location>
        <begin position="203"/>
        <end position="255"/>
    </location>
</feature>
<name>A0A2P7V8H8_9BACL</name>
<dbReference type="Pfam" id="PF00672">
    <property type="entry name" value="HAMP"/>
    <property type="match status" value="1"/>
</dbReference>
<keyword evidence="10" id="KW-0067">ATP-binding</keyword>
<dbReference type="InterPro" id="IPR003661">
    <property type="entry name" value="HisK_dim/P_dom"/>
</dbReference>
<proteinExistence type="predicted"/>
<dbReference type="InterPro" id="IPR050398">
    <property type="entry name" value="HssS/ArlS-like"/>
</dbReference>
<accession>A0A2P7V8H8</accession>
<dbReference type="EMBL" id="PXZM01000018">
    <property type="protein sequence ID" value="PSJ95515.1"/>
    <property type="molecule type" value="Genomic_DNA"/>
</dbReference>
<dbReference type="GO" id="GO:0005886">
    <property type="term" value="C:plasma membrane"/>
    <property type="evidence" value="ECO:0007669"/>
    <property type="project" value="UniProtKB-SubCell"/>
</dbReference>
<dbReference type="CDD" id="cd00082">
    <property type="entry name" value="HisKA"/>
    <property type="match status" value="1"/>
</dbReference>
<dbReference type="GO" id="GO:0000155">
    <property type="term" value="F:phosphorelay sensor kinase activity"/>
    <property type="evidence" value="ECO:0007669"/>
    <property type="project" value="InterPro"/>
</dbReference>
<evidence type="ECO:0000259" key="16">
    <source>
        <dbReference type="PROSITE" id="PS50885"/>
    </source>
</evidence>
<keyword evidence="7 14" id="KW-0812">Transmembrane</keyword>
<dbReference type="CDD" id="cd06225">
    <property type="entry name" value="HAMP"/>
    <property type="match status" value="1"/>
</dbReference>
<keyword evidence="5" id="KW-0597">Phosphoprotein</keyword>
<keyword evidence="13 14" id="KW-0472">Membrane</keyword>
<keyword evidence="9 17" id="KW-0418">Kinase</keyword>
<feature type="transmembrane region" description="Helical" evidence="14">
    <location>
        <begin position="7"/>
        <end position="34"/>
    </location>
</feature>
<dbReference type="Gene3D" id="6.10.340.10">
    <property type="match status" value="1"/>
</dbReference>
<comment type="subcellular location">
    <subcellularLocation>
        <location evidence="2">Cell membrane</location>
        <topology evidence="2">Multi-pass membrane protein</topology>
    </subcellularLocation>
</comment>
<dbReference type="Pfam" id="PF02518">
    <property type="entry name" value="HATPase_c"/>
    <property type="match status" value="1"/>
</dbReference>
<keyword evidence="6" id="KW-0808">Transferase</keyword>
<dbReference type="SUPFAM" id="SSF55874">
    <property type="entry name" value="ATPase domain of HSP90 chaperone/DNA topoisomerase II/histidine kinase"/>
    <property type="match status" value="1"/>
</dbReference>
<dbReference type="SMART" id="SM00388">
    <property type="entry name" value="HisKA"/>
    <property type="match status" value="1"/>
</dbReference>
<dbReference type="RefSeq" id="WP_106839082.1">
    <property type="nucleotide sequence ID" value="NZ_JBCNIW010000029.1"/>
</dbReference>
<evidence type="ECO:0000256" key="1">
    <source>
        <dbReference type="ARBA" id="ARBA00000085"/>
    </source>
</evidence>
<dbReference type="PANTHER" id="PTHR45528:SF1">
    <property type="entry name" value="SENSOR HISTIDINE KINASE CPXA"/>
    <property type="match status" value="1"/>
</dbReference>
<evidence type="ECO:0000256" key="7">
    <source>
        <dbReference type="ARBA" id="ARBA00022692"/>
    </source>
</evidence>
<keyword evidence="18" id="KW-1185">Reference proteome</keyword>
<evidence type="ECO:0000256" key="10">
    <source>
        <dbReference type="ARBA" id="ARBA00022840"/>
    </source>
</evidence>
<dbReference type="InterPro" id="IPR036890">
    <property type="entry name" value="HATPase_C_sf"/>
</dbReference>
<dbReference type="Gene3D" id="1.10.287.130">
    <property type="match status" value="1"/>
</dbReference>
<evidence type="ECO:0000256" key="3">
    <source>
        <dbReference type="ARBA" id="ARBA00012438"/>
    </source>
</evidence>
<organism evidence="17 18">
    <name type="scientific">Brevibacillus fortis</name>
    <dbReference type="NCBI Taxonomy" id="2126352"/>
    <lineage>
        <taxon>Bacteria</taxon>
        <taxon>Bacillati</taxon>
        <taxon>Bacillota</taxon>
        <taxon>Bacilli</taxon>
        <taxon>Bacillales</taxon>
        <taxon>Paenibacillaceae</taxon>
        <taxon>Brevibacillus</taxon>
    </lineage>
</organism>
<feature type="transmembrane region" description="Helical" evidence="14">
    <location>
        <begin position="178"/>
        <end position="201"/>
    </location>
</feature>